<dbReference type="SUPFAM" id="SSF140453">
    <property type="entry name" value="EsxAB dimer-like"/>
    <property type="match status" value="1"/>
</dbReference>
<comment type="similarity">
    <text evidence="1">Belongs to the WXG100 family.</text>
</comment>
<dbReference type="AlphaFoldDB" id="A0A2S9QLU9"/>
<name>A0A2S9QLU9_9MICO</name>
<proteinExistence type="inferred from homology"/>
<comment type="caution">
    <text evidence="2">The sequence shown here is derived from an EMBL/GenBank/DDBJ whole genome shotgun (WGS) entry which is preliminary data.</text>
</comment>
<dbReference type="InterPro" id="IPR036689">
    <property type="entry name" value="ESAT-6-like_sf"/>
</dbReference>
<dbReference type="Pfam" id="PF06013">
    <property type="entry name" value="WXG100"/>
    <property type="match status" value="1"/>
</dbReference>
<dbReference type="EMBL" id="MWZD01000018">
    <property type="protein sequence ID" value="PRI10566.1"/>
    <property type="molecule type" value="Genomic_DNA"/>
</dbReference>
<dbReference type="InterPro" id="IPR010310">
    <property type="entry name" value="T7SS_ESAT-6-like"/>
</dbReference>
<dbReference type="NCBIfam" id="TIGR03930">
    <property type="entry name" value="WXG100_ESAT6"/>
    <property type="match status" value="1"/>
</dbReference>
<reference evidence="2 3" key="1">
    <citation type="journal article" date="2017" name="New Microbes New Infect">
        <title>Genome sequence of 'Leucobacter massiliensis' sp. nov. isolated from human pharynx after travel to the 2014 Hajj.</title>
        <authorList>
            <person name="Leangapichart T."/>
            <person name="Gautret P."/>
            <person name="Nguyen T.T."/>
            <person name="Armstrong N."/>
            <person name="Rolain J.M."/>
        </authorList>
    </citation>
    <scope>NUCLEOTIDE SEQUENCE [LARGE SCALE GENOMIC DNA]</scope>
    <source>
        <strain evidence="2 3">122RC15</strain>
    </source>
</reference>
<evidence type="ECO:0000313" key="2">
    <source>
        <dbReference type="EMBL" id="PRI10566.1"/>
    </source>
</evidence>
<accession>A0A2S9QLU9</accession>
<dbReference type="Proteomes" id="UP000238650">
    <property type="component" value="Unassembled WGS sequence"/>
</dbReference>
<protein>
    <recommendedName>
        <fullName evidence="1">ESAT-6-like protein</fullName>
    </recommendedName>
</protein>
<dbReference type="RefSeq" id="WP_105805918.1">
    <property type="nucleotide sequence ID" value="NZ_MWZD01000018.1"/>
</dbReference>
<dbReference type="OrthoDB" id="3268062at2"/>
<dbReference type="Gene3D" id="1.10.287.1060">
    <property type="entry name" value="ESAT-6-like"/>
    <property type="match status" value="1"/>
</dbReference>
<evidence type="ECO:0000313" key="3">
    <source>
        <dbReference type="Proteomes" id="UP000238650"/>
    </source>
</evidence>
<gene>
    <name evidence="2" type="ORF">B4915_11245</name>
</gene>
<sequence>MANITVSYAEIEQSATQLGVGRDEITQKLQALQTQIGNLVASGFITDQASGKFNNAYTEYTASANTVINKLTEIQNFLTQTASAMREMDAQIAAKIN</sequence>
<evidence type="ECO:0000256" key="1">
    <source>
        <dbReference type="RuleBase" id="RU362001"/>
    </source>
</evidence>
<keyword evidence="3" id="KW-1185">Reference proteome</keyword>
<organism evidence="2 3">
    <name type="scientific">Leucobacter massiliensis</name>
    <dbReference type="NCBI Taxonomy" id="1686285"/>
    <lineage>
        <taxon>Bacteria</taxon>
        <taxon>Bacillati</taxon>
        <taxon>Actinomycetota</taxon>
        <taxon>Actinomycetes</taxon>
        <taxon>Micrococcales</taxon>
        <taxon>Microbacteriaceae</taxon>
        <taxon>Leucobacter</taxon>
    </lineage>
</organism>